<evidence type="ECO:0000313" key="2">
    <source>
        <dbReference type="EMBL" id="TKC37692.1"/>
    </source>
</evidence>
<dbReference type="AlphaFoldDB" id="A0A4U1EMX1"/>
<dbReference type="EMBL" id="RWIC01001099">
    <property type="protein sequence ID" value="TKC37692.1"/>
    <property type="molecule type" value="Genomic_DNA"/>
</dbReference>
<accession>A0A4U1EMX1</accession>
<feature type="non-terminal residue" evidence="2">
    <location>
        <position position="1"/>
    </location>
</feature>
<name>A0A4U1EMX1_MONMO</name>
<feature type="region of interest" description="Disordered" evidence="1">
    <location>
        <begin position="93"/>
        <end position="164"/>
    </location>
</feature>
<proteinExistence type="predicted"/>
<comment type="caution">
    <text evidence="2">The sequence shown here is derived from an EMBL/GenBank/DDBJ whole genome shotgun (WGS) entry which is preliminary data.</text>
</comment>
<reference evidence="3" key="1">
    <citation type="journal article" date="2019" name="IScience">
        <title>Narwhal Genome Reveals Long-Term Low Genetic Diversity despite Current Large Abundance Size.</title>
        <authorList>
            <person name="Westbury M.V."/>
            <person name="Petersen B."/>
            <person name="Garde E."/>
            <person name="Heide-Jorgensen M.P."/>
            <person name="Lorenzen E.D."/>
        </authorList>
    </citation>
    <scope>NUCLEOTIDE SEQUENCE [LARGE SCALE GENOMIC DNA]</scope>
</reference>
<sequence length="191" mass="20015">PKNDLGALGAGRGTRPSLLAETELNFKEINQICRKQKWKSSEKSLVPSPLPLPRWSPYSHRYCHHLGSTQSIFAACQHLLPGGSLLQTLGCSSRREAPFPSPEPSSPVQPRQPVNCPAPGDGSLDCGPGPPGPLDSSGPRGPALRRTRGAAAPSERAPEGGIALGLTGHPPCGLGTTVSYRFLLTTTAALS</sequence>
<evidence type="ECO:0000313" key="3">
    <source>
        <dbReference type="Proteomes" id="UP000308365"/>
    </source>
</evidence>
<protein>
    <submittedName>
        <fullName evidence="2">Uncharacterized protein</fullName>
    </submittedName>
</protein>
<feature type="compositionally biased region" description="Low complexity" evidence="1">
    <location>
        <begin position="108"/>
        <end position="127"/>
    </location>
</feature>
<dbReference type="Proteomes" id="UP000308365">
    <property type="component" value="Unassembled WGS sequence"/>
</dbReference>
<evidence type="ECO:0000256" key="1">
    <source>
        <dbReference type="SAM" id="MobiDB-lite"/>
    </source>
</evidence>
<gene>
    <name evidence="2" type="ORF">EI555_006073</name>
</gene>
<organism evidence="2 3">
    <name type="scientific">Monodon monoceros</name>
    <name type="common">Narwhal</name>
    <name type="synonym">Ceratodon monodon</name>
    <dbReference type="NCBI Taxonomy" id="40151"/>
    <lineage>
        <taxon>Eukaryota</taxon>
        <taxon>Metazoa</taxon>
        <taxon>Chordata</taxon>
        <taxon>Craniata</taxon>
        <taxon>Vertebrata</taxon>
        <taxon>Euteleostomi</taxon>
        <taxon>Mammalia</taxon>
        <taxon>Eutheria</taxon>
        <taxon>Laurasiatheria</taxon>
        <taxon>Artiodactyla</taxon>
        <taxon>Whippomorpha</taxon>
        <taxon>Cetacea</taxon>
        <taxon>Odontoceti</taxon>
        <taxon>Monodontidae</taxon>
        <taxon>Monodon</taxon>
    </lineage>
</organism>